<dbReference type="RefSeq" id="WP_013564486.1">
    <property type="nucleotide sequence ID" value="NC_014962.1"/>
</dbReference>
<reference key="1">
    <citation type="submission" date="2010-11" db="EMBL/GenBank/DDBJ databases">
        <title>The complete sequence of chromosome of Isophaera pallida ATCC 43644.</title>
        <authorList>
            <consortium name="US DOE Joint Genome Institute (JGI-PGF)"/>
            <person name="Lucas S."/>
            <person name="Copeland A."/>
            <person name="Lapidus A."/>
            <person name="Bruce D."/>
            <person name="Goodwin L."/>
            <person name="Pitluck S."/>
            <person name="Kyrpides N."/>
            <person name="Mavromatis K."/>
            <person name="Pagani I."/>
            <person name="Ivanova N."/>
            <person name="Saunders E."/>
            <person name="Brettin T."/>
            <person name="Detter J.C."/>
            <person name="Han C."/>
            <person name="Tapia R."/>
            <person name="Land M."/>
            <person name="Hauser L."/>
            <person name="Markowitz V."/>
            <person name="Cheng J.-F."/>
            <person name="Hugenholtz P."/>
            <person name="Woyke T."/>
            <person name="Wu D."/>
            <person name="Eisen J.A."/>
        </authorList>
    </citation>
    <scope>NUCLEOTIDE SEQUENCE</scope>
    <source>
        <strain>ATCC 43644</strain>
    </source>
</reference>
<sequence length="1674" mass="174228">MRRWSQLETLEERRLLAANFFAGELNFIARELTTTENAGVFEVTVERLFSSLGEVSVNYATFTLPEVGNSLRRATAGQDYQAVSGTLTFGPGETRKSFNLPILQDAVFEGTEWLGLRLSNPQGGATLGPFAEAALSILDDEPVPQFGALGFTVAEQIVSEGAGQALVRVVRTGGADGTVSVRVSASEGTARAGFHFEPVSQILTFNPGQTERTVTVPIRDNDLHEPNRTVALTLENPQGGATINPIRATSFLVIQDNDPAPPAGVLTLAATNLTVGEGDGGVTITLDRLGGSAGSVTVGYRTVAGTAEFSRDYRHVEGVLGFADGTTRQTLVVPILQDSLFEGDEVLFVEFFNVKGGAVLATPRATVTIRDDDPPPGGAIQFGSTTFQVAENGSGAVIELVRVRGAAGAASVTLNITDGTARNGVDYQASASTRVTFAPGQTRATVTIPVLDNDRFEGNRQLNLAISEPQGGAVLGELTRATLTIVEDEPPPPGRFSFAAQRFAANEGDGFVTIVVERRDGGNGVVSVDYQTVGVTATPGQDFEPVSGTLVFNEFVTRLTFRVPIRQDTVFEGDETFDVVLSNPGGGARLGATPRASVTIIDDDPAPRVGRLQFAQSSQLVDEGAGRIAVVVERIEGADLEVSVAFATQGVTATPNLDFTPVSGRLVFGPGVTRQTIEIPIIDDAIHEGTVPETFRVVLSDPRGGLDFPEIRPTLGGRSTTEVGILDNDPARRGQFVLANPVLEVNETAGFAEVVVERIDGADGPVSVVFATLDGTATAGLDYISVNEVLTFSDGVTRRTVRIPILDDAVFEGNETVAFALSSPTGGAILGNPSSGVLTILDDDPEPRPGSFAFAAATLRVNEDAGNVAITVNRLNGFDGVASVSYTVVAGTARPNDDFLFVGGSLTFAPGETSQTFLVAIIDDNLFEGDETFTLVLTSPTNGATLAEPSSLLVTIADNDPPPQRGAFRLTSAILSINEGAGPLLVTIERVGGTDGEATVQLLASSTSAATGSARPGEDYGPVPNNGLVLFPNGVDRQVVAIPIFDDSLIEGNETFTLTLVNPTGGATLSSPASAVVTIIDNDQPALRGQIQFASPLFRVSEGAGRAEVVLERIGGSAGEVAVSLQSRNGTALAGFDFVAVSQVVRFGDGVTRQVVPVTILNDNLVEGDETFELILSTPTGGATLGNQVVATVLIEDNDLPQRGAIQFTTDTVTVSEDAGVLVINLARVNGSDGAVSVRLRTVSGTAVEGEDFTAIDGVVTFAAGQTTQTVLLGIRPDLVVEPTETLQVILSNPTNGATLGEPSVLTVSILNVTPAFQGLNPPASSSNPPPADLDPTPAPSPGHQPVVVVPPPADLEPTPAPSPGHQPVVVVPPPADLEPTPAPSPGHQPVVVVPPPAVSEPAPMPEPVVVTPNPAPAPVPSVSPSPLRVSDIRVLGGRVGLTAFEVALVGPTAPTLAAHLNALTSVTTAGTDGRFGTPDDRIVPTRTEFDPAANTLRLVPFAPLPLNQFVRVEVRDGLGSVARASRLALGDRLTVQDRDGDRALVSLLNGGLFEVVSSDLDDPERLRIVNAPAGRRGVLVGSLRSAPGSDGRMVFGRMDGLGLVTHRLNLTTNSSSAGPVMSRPSNVNVHIKSAGTLAAARRRVPMATLATSRPLAIKPAPLRPAAIDALFDR</sequence>
<keyword evidence="4" id="KW-0406">Ion transport</keyword>
<dbReference type="Gene3D" id="2.60.40.2030">
    <property type="match status" value="11"/>
</dbReference>
<dbReference type="InParanoid" id="E8QZR2"/>
<dbReference type="InterPro" id="IPR038081">
    <property type="entry name" value="CalX-like_sf"/>
</dbReference>
<evidence type="ECO:0000256" key="1">
    <source>
        <dbReference type="ARBA" id="ARBA00022729"/>
    </source>
</evidence>
<dbReference type="EMBL" id="CP002353">
    <property type="protein sequence ID" value="ADV62198.1"/>
    <property type="molecule type" value="Genomic_DNA"/>
</dbReference>
<protein>
    <submittedName>
        <fullName evidence="7">Na-Ca exchanger/integrin-beta4</fullName>
    </submittedName>
</protein>
<dbReference type="GO" id="GO:0007154">
    <property type="term" value="P:cell communication"/>
    <property type="evidence" value="ECO:0007669"/>
    <property type="project" value="InterPro"/>
</dbReference>
<evidence type="ECO:0000256" key="5">
    <source>
        <dbReference type="SAM" id="MobiDB-lite"/>
    </source>
</evidence>
<evidence type="ECO:0000313" key="7">
    <source>
        <dbReference type="EMBL" id="ADV62198.1"/>
    </source>
</evidence>
<dbReference type="eggNOG" id="COG2373">
    <property type="taxonomic scope" value="Bacteria"/>
</dbReference>
<keyword evidence="8" id="KW-1185">Reference proteome</keyword>
<keyword evidence="4" id="KW-0813">Transport</keyword>
<feature type="domain" description="Calx-beta" evidence="6">
    <location>
        <begin position="952"/>
        <end position="1061"/>
    </location>
</feature>
<feature type="region of interest" description="Disordered" evidence="5">
    <location>
        <begin position="1320"/>
        <end position="1368"/>
    </location>
</feature>
<feature type="compositionally biased region" description="Pro residues" evidence="5">
    <location>
        <begin position="1328"/>
        <end position="1368"/>
    </location>
</feature>
<keyword evidence="3" id="KW-0106">Calcium</keyword>
<evidence type="ECO:0000256" key="2">
    <source>
        <dbReference type="ARBA" id="ARBA00022737"/>
    </source>
</evidence>
<organism evidence="7 8">
    <name type="scientific">Isosphaera pallida (strain ATCC 43644 / DSM 9630 / IS1B)</name>
    <dbReference type="NCBI Taxonomy" id="575540"/>
    <lineage>
        <taxon>Bacteria</taxon>
        <taxon>Pseudomonadati</taxon>
        <taxon>Planctomycetota</taxon>
        <taxon>Planctomycetia</taxon>
        <taxon>Isosphaerales</taxon>
        <taxon>Isosphaeraceae</taxon>
        <taxon>Isosphaera</taxon>
    </lineage>
</organism>
<feature type="domain" description="Calx-beta" evidence="6">
    <location>
        <begin position="721"/>
        <end position="822"/>
    </location>
</feature>
<dbReference type="KEGG" id="ipa:Isop_1614"/>
<feature type="domain" description="Calx-beta" evidence="6">
    <location>
        <begin position="16"/>
        <end position="119"/>
    </location>
</feature>
<evidence type="ECO:0000313" key="8">
    <source>
        <dbReference type="Proteomes" id="UP000008631"/>
    </source>
</evidence>
<dbReference type="Pfam" id="PF03160">
    <property type="entry name" value="Calx-beta"/>
    <property type="match status" value="11"/>
</dbReference>
<keyword evidence="1" id="KW-0732">Signal</keyword>
<name>E8QZR2_ISOPI</name>
<proteinExistence type="predicted"/>
<accession>E8QZR2</accession>
<keyword evidence="2" id="KW-0677">Repeat</keyword>
<dbReference type="GO" id="GO:0016020">
    <property type="term" value="C:membrane"/>
    <property type="evidence" value="ECO:0007669"/>
    <property type="project" value="InterPro"/>
</dbReference>
<evidence type="ECO:0000256" key="4">
    <source>
        <dbReference type="ARBA" id="ARBA00023065"/>
    </source>
</evidence>
<dbReference type="SMART" id="SM00237">
    <property type="entry name" value="Calx_beta"/>
    <property type="match status" value="11"/>
</dbReference>
<dbReference type="HOGENOM" id="CLU_241691_0_0_0"/>
<dbReference type="PANTHER" id="PTHR11878">
    <property type="entry name" value="SODIUM/CALCIUM EXCHANGER"/>
    <property type="match status" value="1"/>
</dbReference>
<dbReference type="STRING" id="575540.Isop_1614"/>
<dbReference type="SUPFAM" id="SSF141072">
    <property type="entry name" value="CalX-like"/>
    <property type="match status" value="11"/>
</dbReference>
<evidence type="ECO:0000256" key="3">
    <source>
        <dbReference type="ARBA" id="ARBA00022837"/>
    </source>
</evidence>
<gene>
    <name evidence="7" type="ordered locus">Isop_1614</name>
</gene>
<dbReference type="PANTHER" id="PTHR11878:SF65">
    <property type="entry name" value="NA_CA-EXCHANGE PROTEIN, ISOFORM G"/>
    <property type="match status" value="1"/>
</dbReference>
<dbReference type="InterPro" id="IPR051171">
    <property type="entry name" value="CaCA"/>
</dbReference>
<dbReference type="GO" id="GO:0030001">
    <property type="term" value="P:metal ion transport"/>
    <property type="evidence" value="ECO:0007669"/>
    <property type="project" value="TreeGrafter"/>
</dbReference>
<dbReference type="InterPro" id="IPR003644">
    <property type="entry name" value="Calx_beta"/>
</dbReference>
<feature type="domain" description="Calx-beta" evidence="6">
    <location>
        <begin position="836"/>
        <end position="938"/>
    </location>
</feature>
<feature type="domain" description="Calx-beta" evidence="6">
    <location>
        <begin position="365"/>
        <end position="467"/>
    </location>
</feature>
<reference evidence="7 8" key="2">
    <citation type="journal article" date="2011" name="Stand. Genomic Sci.">
        <title>Complete genome sequence of Isosphaera pallida type strain (IS1B).</title>
        <authorList>
            <consortium name="US DOE Joint Genome Institute (JGI-PGF)"/>
            <person name="Goker M."/>
            <person name="Cleland D."/>
            <person name="Saunders E."/>
            <person name="Lapidus A."/>
            <person name="Nolan M."/>
            <person name="Lucas S."/>
            <person name="Hammon N."/>
            <person name="Deshpande S."/>
            <person name="Cheng J.F."/>
            <person name="Tapia R."/>
            <person name="Han C."/>
            <person name="Goodwin L."/>
            <person name="Pitluck S."/>
            <person name="Liolios K."/>
            <person name="Pagani I."/>
            <person name="Ivanova N."/>
            <person name="Mavromatis K."/>
            <person name="Pati A."/>
            <person name="Chen A."/>
            <person name="Palaniappan K."/>
            <person name="Land M."/>
            <person name="Hauser L."/>
            <person name="Chang Y.J."/>
            <person name="Jeffries C.D."/>
            <person name="Detter J.C."/>
            <person name="Beck B."/>
            <person name="Woyke T."/>
            <person name="Bristow J."/>
            <person name="Eisen J.A."/>
            <person name="Markowitz V."/>
            <person name="Hugenholtz P."/>
            <person name="Kyrpides N.C."/>
            <person name="Klenk H.P."/>
        </authorList>
    </citation>
    <scope>NUCLEOTIDE SEQUENCE [LARGE SCALE GENOMIC DNA]</scope>
    <source>
        <strain evidence="8">ATCC 43644 / DSM 9630 / IS1B</strain>
    </source>
</reference>
<feature type="domain" description="Calx-beta" evidence="6">
    <location>
        <begin position="596"/>
        <end position="700"/>
    </location>
</feature>
<evidence type="ECO:0000259" key="6">
    <source>
        <dbReference type="SMART" id="SM00237"/>
    </source>
</evidence>
<feature type="domain" description="Calx-beta" evidence="6">
    <location>
        <begin position="481"/>
        <end position="582"/>
    </location>
</feature>
<dbReference type="Proteomes" id="UP000008631">
    <property type="component" value="Chromosome"/>
</dbReference>
<feature type="domain" description="Calx-beta" evidence="6">
    <location>
        <begin position="1075"/>
        <end position="1177"/>
    </location>
</feature>
<feature type="domain" description="Calx-beta" evidence="6">
    <location>
        <begin position="253"/>
        <end position="352"/>
    </location>
</feature>
<feature type="domain" description="Calx-beta" evidence="6">
    <location>
        <begin position="133"/>
        <end position="235"/>
    </location>
</feature>
<feature type="domain" description="Calx-beta" evidence="6">
    <location>
        <begin position="1191"/>
        <end position="1292"/>
    </location>
</feature>